<feature type="chain" id="PRO_5044836979" evidence="3">
    <location>
        <begin position="25"/>
        <end position="1109"/>
    </location>
</feature>
<dbReference type="SUPFAM" id="SSF56496">
    <property type="entry name" value="Fibrinogen C-terminal domain-like"/>
    <property type="match status" value="3"/>
</dbReference>
<feature type="domain" description="EGF-like" evidence="4">
    <location>
        <begin position="854"/>
        <end position="890"/>
    </location>
</feature>
<keyword evidence="3" id="KW-0732">Signal</keyword>
<dbReference type="Gene3D" id="3.90.215.10">
    <property type="entry name" value="Gamma Fibrinogen, chain A, domain 1"/>
    <property type="match status" value="3"/>
</dbReference>
<protein>
    <submittedName>
        <fullName evidence="6">Uncharacterized protein</fullName>
    </submittedName>
</protein>
<feature type="domain" description="Fibrinogen C-terminal" evidence="5">
    <location>
        <begin position="887"/>
        <end position="1072"/>
    </location>
</feature>
<comment type="caution">
    <text evidence="1">Lacks conserved residue(s) required for the propagation of feature annotation.</text>
</comment>
<keyword evidence="1" id="KW-0245">EGF-like domain</keyword>
<reference evidence="6 7" key="1">
    <citation type="journal article" date="2023" name="Sci. Data">
        <title>Genome assembly of the Korean intertidal mud-creeper Batillaria attramentaria.</title>
        <authorList>
            <person name="Patra A.K."/>
            <person name="Ho P.T."/>
            <person name="Jun S."/>
            <person name="Lee S.J."/>
            <person name="Kim Y."/>
            <person name="Won Y.J."/>
        </authorList>
    </citation>
    <scope>NUCLEOTIDE SEQUENCE [LARGE SCALE GENOMIC DNA]</scope>
    <source>
        <strain evidence="6">Wonlab-2016</strain>
    </source>
</reference>
<name>A0ABD0M1E8_9CAEN</name>
<dbReference type="Proteomes" id="UP001519460">
    <property type="component" value="Unassembled WGS sequence"/>
</dbReference>
<accession>A0ABD0M1E8</accession>
<evidence type="ECO:0000256" key="1">
    <source>
        <dbReference type="PROSITE-ProRule" id="PRU00076"/>
    </source>
</evidence>
<sequence>MDKLLGYATIYIVVFLTLCALAWATGNVSEDLYTRCPSGLISNGQQMRVVTGRSRVDCAVRCSLTAGCVGVNVCPVEHDGRVSCALLSNIDPSGCDNLDVDSSGECVFMHSGTTDMETTTTAPLVCQNGGSPAFASNDHCLCPIQYSGTTCERLIRDCGELYDKGYDGAAFSGMYDIQPNGALYPFKVPCQFDSATGVTVVFRRTTTSTSLFNQDWATMKAGINLPISSVDDEFFIGLENLHQFLLQGDYQLNVFINYLGTQGNAFYDNVTVGNESTTVAKMNNLLRHASTVLVIFLSTSAFASTTGDISEDLYTKCPRGLISNGQQMEVVTGQSEVDCAARCSQAAGCVGVNVCQTGQNGQVSCTLLSDTDPSGCGSLGVAVSPGCVFMHNGTTDAGTITAAPLVCQNGGSPAPSQDKCLCPIQYSGTTCERLIRDCSEVYENGYQSAGFNGLYDIEPVGAASPFKVPCQFDSAGGDTVVFRRTTTSTSLFNQNWATMKAGVNLPISSVDDEFFIGLENLHQLLLQGDYQLNVFMIRNDGSDGTASYDNFRIGDEATKYELSYDSFSTGGFNSDNDAANMDKLLGHAVALIAVFLTTSAFASTTGDVSEVLYTKCPRGLISNGQQMRVGTGRSEVDCAVMCSQAAGCVGINVCPTGQDGLNSCSLLSDIDPSGCCSMVVAGSSECVFMHKGATDMDTTVAPPNNTAASPPESTAASPTDSTAASPTDSTAASPPDSTAASPTDSTEAPPPDSTAAPPPDSTAASPTDSTEAPPPDSTAASPTDSTAASPPDSTAASPTDSTAASPPDSTAASPTDSTAASPPDSTAASPTDSTAASPPDSTEAPLPDSTAAPPTDSTAAPPLQCQNGGTPAASNDHCLCPIEYGGTTCERLIRDCQEAFENGYQGSAFNGLYDIQPVGAGSPFKVSCRFDAGAGVTVVFQRSTSSTNLFNQNWATIKAGINVPMSSVDDEFFIGLENLHQLLLQAEYQLKVFIFWGDNAGALYDNFTIGDESTSYQLSYDSFYADVSIEGYDENIENGFPTPSGAIEFYTDDTNSACTSASGGAGWFVPGCTSDGKLFTGIMEWPVEGSPVQMDLAEMILNRASAILP</sequence>
<feature type="compositionally biased region" description="Low complexity" evidence="2">
    <location>
        <begin position="761"/>
        <end position="862"/>
    </location>
</feature>
<dbReference type="EMBL" id="JACVVK020000012">
    <property type="protein sequence ID" value="KAK7505134.1"/>
    <property type="molecule type" value="Genomic_DNA"/>
</dbReference>
<dbReference type="InterPro" id="IPR000742">
    <property type="entry name" value="EGF"/>
</dbReference>
<evidence type="ECO:0000259" key="4">
    <source>
        <dbReference type="PROSITE" id="PS50026"/>
    </source>
</evidence>
<evidence type="ECO:0000313" key="6">
    <source>
        <dbReference type="EMBL" id="KAK7505134.1"/>
    </source>
</evidence>
<dbReference type="InterPro" id="IPR002181">
    <property type="entry name" value="Fibrinogen_a/b/g_C_dom"/>
</dbReference>
<feature type="disulfide bond" evidence="1">
    <location>
        <begin position="880"/>
        <end position="889"/>
    </location>
</feature>
<feature type="signal peptide" evidence="3">
    <location>
        <begin position="1"/>
        <end position="24"/>
    </location>
</feature>
<dbReference type="SMART" id="SM00186">
    <property type="entry name" value="FBG"/>
    <property type="match status" value="1"/>
</dbReference>
<dbReference type="PROSITE" id="PS00022">
    <property type="entry name" value="EGF_1"/>
    <property type="match status" value="3"/>
</dbReference>
<evidence type="ECO:0000256" key="3">
    <source>
        <dbReference type="SAM" id="SignalP"/>
    </source>
</evidence>
<dbReference type="InterPro" id="IPR036056">
    <property type="entry name" value="Fibrinogen-like_C"/>
</dbReference>
<dbReference type="PANTHER" id="PTHR19143">
    <property type="entry name" value="FIBRINOGEN/TENASCIN/ANGIOPOEITIN"/>
    <property type="match status" value="1"/>
</dbReference>
<dbReference type="InterPro" id="IPR014716">
    <property type="entry name" value="Fibrinogen_a/b/g_C_1"/>
</dbReference>
<dbReference type="PROSITE" id="PS50026">
    <property type="entry name" value="EGF_3"/>
    <property type="match status" value="1"/>
</dbReference>
<feature type="compositionally biased region" description="Low complexity" evidence="2">
    <location>
        <begin position="706"/>
        <end position="747"/>
    </location>
</feature>
<gene>
    <name evidence="6" type="ORF">BaRGS_00003704</name>
</gene>
<dbReference type="PROSITE" id="PS51406">
    <property type="entry name" value="FIBRINOGEN_C_2"/>
    <property type="match status" value="3"/>
</dbReference>
<comment type="caution">
    <text evidence="6">The sequence shown here is derived from an EMBL/GenBank/DDBJ whole genome shotgun (WGS) entry which is preliminary data.</text>
</comment>
<organism evidence="6 7">
    <name type="scientific">Batillaria attramentaria</name>
    <dbReference type="NCBI Taxonomy" id="370345"/>
    <lineage>
        <taxon>Eukaryota</taxon>
        <taxon>Metazoa</taxon>
        <taxon>Spiralia</taxon>
        <taxon>Lophotrochozoa</taxon>
        <taxon>Mollusca</taxon>
        <taxon>Gastropoda</taxon>
        <taxon>Caenogastropoda</taxon>
        <taxon>Sorbeoconcha</taxon>
        <taxon>Cerithioidea</taxon>
        <taxon>Batillariidae</taxon>
        <taxon>Batillaria</taxon>
    </lineage>
</organism>
<evidence type="ECO:0000313" key="7">
    <source>
        <dbReference type="Proteomes" id="UP001519460"/>
    </source>
</evidence>
<feature type="domain" description="Fibrinogen C-terminal" evidence="5">
    <location>
        <begin position="149"/>
        <end position="277"/>
    </location>
</feature>
<keyword evidence="1" id="KW-1015">Disulfide bond</keyword>
<evidence type="ECO:0000259" key="5">
    <source>
        <dbReference type="PROSITE" id="PS51406"/>
    </source>
</evidence>
<proteinExistence type="predicted"/>
<dbReference type="AlphaFoldDB" id="A0ABD0M1E8"/>
<feature type="domain" description="Fibrinogen C-terminal" evidence="5">
    <location>
        <begin position="429"/>
        <end position="570"/>
    </location>
</feature>
<feature type="compositionally biased region" description="Pro residues" evidence="2">
    <location>
        <begin position="748"/>
        <end position="760"/>
    </location>
</feature>
<evidence type="ECO:0000256" key="2">
    <source>
        <dbReference type="SAM" id="MobiDB-lite"/>
    </source>
</evidence>
<feature type="region of interest" description="Disordered" evidence="2">
    <location>
        <begin position="698"/>
        <end position="872"/>
    </location>
</feature>
<dbReference type="InterPro" id="IPR050373">
    <property type="entry name" value="Fibrinogen_C-term_domain"/>
</dbReference>
<dbReference type="Pfam" id="PF00147">
    <property type="entry name" value="Fibrinogen_C"/>
    <property type="match status" value="3"/>
</dbReference>
<keyword evidence="7" id="KW-1185">Reference proteome</keyword>